<dbReference type="InterPro" id="IPR017452">
    <property type="entry name" value="GPCR_Rhodpsn_7TM"/>
</dbReference>
<dbReference type="Gene3D" id="1.20.1070.10">
    <property type="entry name" value="Rhodopsin 7-helix transmembrane proteins"/>
    <property type="match status" value="1"/>
</dbReference>
<dbReference type="PRINTS" id="PR00237">
    <property type="entry name" value="GPCRRHODOPSN"/>
</dbReference>
<proteinExistence type="inferred from homology"/>
<evidence type="ECO:0000259" key="14">
    <source>
        <dbReference type="PROSITE" id="PS50262"/>
    </source>
</evidence>
<evidence type="ECO:0000256" key="5">
    <source>
        <dbReference type="ARBA" id="ARBA00022925"/>
    </source>
</evidence>
<dbReference type="GO" id="GO:0007602">
    <property type="term" value="P:phototransduction"/>
    <property type="evidence" value="ECO:0007669"/>
    <property type="project" value="UniProtKB-KW"/>
</dbReference>
<keyword evidence="12 13" id="KW-0807">Transducer</keyword>
<dbReference type="AlphaFoldDB" id="A0A1S3JAY8"/>
<keyword evidence="7 13" id="KW-0157">Chromophore</keyword>
<dbReference type="GO" id="GO:0016020">
    <property type="term" value="C:membrane"/>
    <property type="evidence" value="ECO:0007669"/>
    <property type="project" value="UniProtKB-SubCell"/>
</dbReference>
<evidence type="ECO:0000256" key="3">
    <source>
        <dbReference type="ARBA" id="ARBA00022606"/>
    </source>
</evidence>
<dbReference type="SUPFAM" id="SSF81321">
    <property type="entry name" value="Family A G protein-coupled receptor-like"/>
    <property type="match status" value="1"/>
</dbReference>
<evidence type="ECO:0000256" key="9">
    <source>
        <dbReference type="ARBA" id="ARBA00023136"/>
    </source>
</evidence>
<dbReference type="GO" id="GO:0004930">
    <property type="term" value="F:G protein-coupled receptor activity"/>
    <property type="evidence" value="ECO:0007669"/>
    <property type="project" value="UniProtKB-KW"/>
</dbReference>
<feature type="transmembrane region" description="Helical" evidence="13">
    <location>
        <begin position="183"/>
        <end position="212"/>
    </location>
</feature>
<feature type="transmembrane region" description="Helical" evidence="13">
    <location>
        <begin position="233"/>
        <end position="251"/>
    </location>
</feature>
<evidence type="ECO:0000256" key="4">
    <source>
        <dbReference type="ARBA" id="ARBA00022692"/>
    </source>
</evidence>
<keyword evidence="2 13" id="KW-0600">Photoreceptor protein</keyword>
<dbReference type="STRING" id="7574.A0A1S3JAY8"/>
<dbReference type="OMA" id="MLACKSV"/>
<evidence type="ECO:0000313" key="16">
    <source>
        <dbReference type="RefSeq" id="XP_013407359.1"/>
    </source>
</evidence>
<comment type="similarity">
    <text evidence="13">Belongs to the G-protein coupled receptor 1 family. Opsin subfamily.</text>
</comment>
<feature type="domain" description="G-protein coupled receptors family 1 profile" evidence="14">
    <location>
        <begin position="39"/>
        <end position="289"/>
    </location>
</feature>
<evidence type="ECO:0000313" key="18">
    <source>
        <dbReference type="RefSeq" id="XP_013407361.1"/>
    </source>
</evidence>
<dbReference type="PROSITE" id="PS50262">
    <property type="entry name" value="G_PROTEIN_RECEP_F1_2"/>
    <property type="match status" value="1"/>
</dbReference>
<feature type="transmembrane region" description="Helical" evidence="13">
    <location>
        <begin position="20"/>
        <end position="48"/>
    </location>
</feature>
<feature type="transmembrane region" description="Helical" evidence="13">
    <location>
        <begin position="271"/>
        <end position="292"/>
    </location>
</feature>
<dbReference type="RefSeq" id="XP_013407359.1">
    <property type="nucleotide sequence ID" value="XM_013551905.1"/>
</dbReference>
<dbReference type="GO" id="GO:0007601">
    <property type="term" value="P:visual perception"/>
    <property type="evidence" value="ECO:0007669"/>
    <property type="project" value="InterPro"/>
</dbReference>
<dbReference type="PROSITE" id="PS00237">
    <property type="entry name" value="G_PROTEIN_RECEP_F1_1"/>
    <property type="match status" value="1"/>
</dbReference>
<keyword evidence="3 13" id="KW-0716">Sensory transduction</keyword>
<gene>
    <name evidence="16 17 18" type="primary">LOC106171519</name>
</gene>
<keyword evidence="5 13" id="KW-0681">Retinal protein</keyword>
<comment type="subcellular location">
    <subcellularLocation>
        <location evidence="1 13">Membrane</location>
        <topology evidence="1 13">Multi-pass membrane protein</topology>
    </subcellularLocation>
</comment>
<protein>
    <submittedName>
        <fullName evidence="16 17">Rhodopsin, GQ-coupled-like</fullName>
    </submittedName>
</protein>
<dbReference type="GeneID" id="106171519"/>
<keyword evidence="9 13" id="KW-0472">Membrane</keyword>
<evidence type="ECO:0000256" key="8">
    <source>
        <dbReference type="ARBA" id="ARBA00023040"/>
    </source>
</evidence>
<accession>A0A1S3JAY8</accession>
<evidence type="ECO:0000256" key="12">
    <source>
        <dbReference type="ARBA" id="ARBA00023224"/>
    </source>
</evidence>
<organism evidence="15 18">
    <name type="scientific">Lingula anatina</name>
    <name type="common">Brachiopod</name>
    <name type="synonym">Lingula unguis</name>
    <dbReference type="NCBI Taxonomy" id="7574"/>
    <lineage>
        <taxon>Eukaryota</taxon>
        <taxon>Metazoa</taxon>
        <taxon>Spiralia</taxon>
        <taxon>Lophotrochozoa</taxon>
        <taxon>Brachiopoda</taxon>
        <taxon>Linguliformea</taxon>
        <taxon>Lingulata</taxon>
        <taxon>Lingulida</taxon>
        <taxon>Linguloidea</taxon>
        <taxon>Lingulidae</taxon>
        <taxon>Lingula</taxon>
    </lineage>
</organism>
<feature type="transmembrane region" description="Helical" evidence="13">
    <location>
        <begin position="96"/>
        <end position="117"/>
    </location>
</feature>
<keyword evidence="11 13" id="KW-0675">Receptor</keyword>
<feature type="transmembrane region" description="Helical" evidence="13">
    <location>
        <begin position="60"/>
        <end position="84"/>
    </location>
</feature>
<dbReference type="GO" id="GO:0009881">
    <property type="term" value="F:photoreceptor activity"/>
    <property type="evidence" value="ECO:0007669"/>
    <property type="project" value="UniProtKB-KW"/>
</dbReference>
<dbReference type="Pfam" id="PF00001">
    <property type="entry name" value="7tm_1"/>
    <property type="match status" value="1"/>
</dbReference>
<dbReference type="InterPro" id="IPR000276">
    <property type="entry name" value="GPCR_Rhodpsn"/>
</dbReference>
<evidence type="ECO:0000256" key="2">
    <source>
        <dbReference type="ARBA" id="ARBA00022543"/>
    </source>
</evidence>
<dbReference type="PROSITE" id="PS00238">
    <property type="entry name" value="OPSIN"/>
    <property type="match status" value="1"/>
</dbReference>
<evidence type="ECO:0000313" key="17">
    <source>
        <dbReference type="RefSeq" id="XP_013407360.1"/>
    </source>
</evidence>
<evidence type="ECO:0000313" key="15">
    <source>
        <dbReference type="Proteomes" id="UP000085678"/>
    </source>
</evidence>
<dbReference type="OrthoDB" id="9996086at2759"/>
<dbReference type="InterPro" id="IPR050125">
    <property type="entry name" value="GPCR_opsins"/>
</dbReference>
<evidence type="ECO:0000256" key="1">
    <source>
        <dbReference type="ARBA" id="ARBA00004141"/>
    </source>
</evidence>
<dbReference type="InterPro" id="IPR001760">
    <property type="entry name" value="Opsin"/>
</dbReference>
<dbReference type="RefSeq" id="XP_013407361.1">
    <property type="nucleotide sequence ID" value="XM_013551907.1"/>
</dbReference>
<name>A0A1S3JAY8_LINAN</name>
<evidence type="ECO:0000256" key="7">
    <source>
        <dbReference type="ARBA" id="ARBA00022991"/>
    </source>
</evidence>
<evidence type="ECO:0000256" key="11">
    <source>
        <dbReference type="ARBA" id="ARBA00023170"/>
    </source>
</evidence>
<keyword evidence="8 13" id="KW-0297">G-protein coupled receptor</keyword>
<dbReference type="PRINTS" id="PR00238">
    <property type="entry name" value="OPSIN"/>
</dbReference>
<evidence type="ECO:0000256" key="6">
    <source>
        <dbReference type="ARBA" id="ARBA00022989"/>
    </source>
</evidence>
<dbReference type="KEGG" id="lak:106171519"/>
<feature type="transmembrane region" description="Helical" evidence="13">
    <location>
        <begin position="138"/>
        <end position="163"/>
    </location>
</feature>
<dbReference type="PANTHER" id="PTHR24240">
    <property type="entry name" value="OPSIN"/>
    <property type="match status" value="1"/>
</dbReference>
<dbReference type="InterPro" id="IPR027430">
    <property type="entry name" value="Retinal_BS"/>
</dbReference>
<reference evidence="16 17" key="1">
    <citation type="submission" date="2025-04" db="UniProtKB">
        <authorList>
            <consortium name="RefSeq"/>
        </authorList>
    </citation>
    <scope>IDENTIFICATION</scope>
    <source>
        <tissue evidence="16 17">Gonads</tissue>
    </source>
</reference>
<dbReference type="RefSeq" id="XP_013407360.1">
    <property type="nucleotide sequence ID" value="XM_013551906.1"/>
</dbReference>
<keyword evidence="6 13" id="KW-1133">Transmembrane helix</keyword>
<dbReference type="SMART" id="SM01381">
    <property type="entry name" value="7TM_GPCR_Srsx"/>
    <property type="match status" value="1"/>
</dbReference>
<keyword evidence="10" id="KW-1015">Disulfide bond</keyword>
<evidence type="ECO:0000256" key="10">
    <source>
        <dbReference type="ARBA" id="ARBA00023157"/>
    </source>
</evidence>
<dbReference type="Proteomes" id="UP000085678">
    <property type="component" value="Unplaced"/>
</dbReference>
<sequence length="396" mass="44116">MENVSYGHPHWALYPPPSTTIILVSGIILLVFAVISILGNAFVIGIFCSSPSLRTPANMLILNLSWSDLMMSTAVPMVTVAALEGKWVFGKVGCDIHAMVVGIFGLMSMNTIAAIAFERYKVIVRSCPTKGSRRQVAVSVVVTWLYSILWTLPPIFGWGQYILEGTGTSCTFDFLTQTLENRLFVLALFIGGFVVPFLVILVCYCNVFYYVHASNKLLFYCRTKKALKSEVKVVKMTMVILLLFCLSWIPYSVVALIGTFGDATQISPLTAGIPVIFAKSSAMYNPVIYTFYHQGFRRELRRRRICGRLSARFFNLSSSFAQELDVIHSRGRNSLSVRRSICSPSADHSSLSRPRLFTTDSISSNKRISQNGNIYLSIQSRPTSPMKKTQTSVEQV</sequence>
<evidence type="ECO:0000256" key="13">
    <source>
        <dbReference type="RuleBase" id="RU004951"/>
    </source>
</evidence>
<keyword evidence="15" id="KW-1185">Reference proteome</keyword>
<keyword evidence="4 13" id="KW-0812">Transmembrane</keyword>